<gene>
    <name evidence="1" type="ORF">SAMN05421543_1234</name>
</gene>
<dbReference type="STRING" id="392015.SAMN05421543_1234"/>
<evidence type="ECO:0000313" key="1">
    <source>
        <dbReference type="EMBL" id="SFV03586.1"/>
    </source>
</evidence>
<dbReference type="Proteomes" id="UP000183508">
    <property type="component" value="Unassembled WGS sequence"/>
</dbReference>
<dbReference type="EMBL" id="FPBV01000023">
    <property type="protein sequence ID" value="SFV03586.1"/>
    <property type="molecule type" value="Genomic_DNA"/>
</dbReference>
<proteinExistence type="predicted"/>
<name>A0A1I7L249_9BACL</name>
<sequence>MKAVEMREAPKTPERYLIWMQRWDGWIPTPRMTREEADALGQQLDAAGRSFRVVPAPRTTVEDLIE</sequence>
<accession>A0A1I7L249</accession>
<organism evidence="1 2">
    <name type="scientific">Alicyclobacillus macrosporangiidus</name>
    <dbReference type="NCBI Taxonomy" id="392015"/>
    <lineage>
        <taxon>Bacteria</taxon>
        <taxon>Bacillati</taxon>
        <taxon>Bacillota</taxon>
        <taxon>Bacilli</taxon>
        <taxon>Bacillales</taxon>
        <taxon>Alicyclobacillaceae</taxon>
        <taxon>Alicyclobacillus</taxon>
    </lineage>
</organism>
<dbReference type="AlphaFoldDB" id="A0A1I7L249"/>
<reference evidence="2" key="1">
    <citation type="submission" date="2016-10" db="EMBL/GenBank/DDBJ databases">
        <authorList>
            <person name="Varghese N."/>
        </authorList>
    </citation>
    <scope>NUCLEOTIDE SEQUENCE [LARGE SCALE GENOMIC DNA]</scope>
    <source>
        <strain evidence="2">DSM 17980</strain>
    </source>
</reference>
<protein>
    <submittedName>
        <fullName evidence="1">Uncharacterized protein</fullName>
    </submittedName>
</protein>
<evidence type="ECO:0000313" key="2">
    <source>
        <dbReference type="Proteomes" id="UP000183508"/>
    </source>
</evidence>
<keyword evidence="2" id="KW-1185">Reference proteome</keyword>